<accession>A0A157Z1N4</accession>
<proteinExistence type="predicted"/>
<keyword evidence="2" id="KW-1185">Reference proteome</keyword>
<dbReference type="OrthoDB" id="7068058at2"/>
<evidence type="ECO:0000313" key="2">
    <source>
        <dbReference type="Proteomes" id="UP000054978"/>
    </source>
</evidence>
<dbReference type="AlphaFoldDB" id="A0A157Z1N4"/>
<comment type="caution">
    <text evidence="1">The sequence shown here is derived from an EMBL/GenBank/DDBJ whole genome shotgun (WGS) entry which is preliminary data.</text>
</comment>
<dbReference type="RefSeq" id="WP_143749996.1">
    <property type="nucleotide sequence ID" value="NZ_FCOB02000001.1"/>
</dbReference>
<dbReference type="Proteomes" id="UP000054978">
    <property type="component" value="Unassembled WGS sequence"/>
</dbReference>
<sequence length="262" mass="29673">MTHRKSLSLMRELTLAVVPLFFGVYLFAALLETYKDDMSARKDLVLDFYRPMREAQADCRATEQQLMLAYGTQAGTYTLMLSEFDHMASADPATLTRDYDVLPRSIIESNNKITAQVGELTTKLDVCTRTLYRKYEEVALATATYDQFLDIARQRDAAVRAPYAKRAALLDEVAAKFKPGSMMDTLRQSLTSDVDTAEAKAAMKVKLHAMGDPAAELYTQLAQTEQAILKVEQDTDAQLIALFAKEVSWRYKRGLLRMLWPW</sequence>
<protein>
    <submittedName>
        <fullName evidence="1">Uncharacterized protein</fullName>
    </submittedName>
</protein>
<gene>
    <name evidence="1" type="ORF">AWB83_00087</name>
</gene>
<organism evidence="1 2">
    <name type="scientific">Caballeronia ptereochthonis</name>
    <dbReference type="NCBI Taxonomy" id="1777144"/>
    <lineage>
        <taxon>Bacteria</taxon>
        <taxon>Pseudomonadati</taxon>
        <taxon>Pseudomonadota</taxon>
        <taxon>Betaproteobacteria</taxon>
        <taxon>Burkholderiales</taxon>
        <taxon>Burkholderiaceae</taxon>
        <taxon>Caballeronia</taxon>
    </lineage>
</organism>
<name>A0A157Z1N4_9BURK</name>
<dbReference type="STRING" id="1777144.AWB83_00087"/>
<reference evidence="1" key="1">
    <citation type="submission" date="2016-01" db="EMBL/GenBank/DDBJ databases">
        <authorList>
            <person name="Peeters C."/>
        </authorList>
    </citation>
    <scope>NUCLEOTIDE SEQUENCE [LARGE SCALE GENOMIC DNA]</scope>
    <source>
        <strain evidence="1">LMG 29326</strain>
    </source>
</reference>
<dbReference type="EMBL" id="FCOB02000001">
    <property type="protein sequence ID" value="SAK39490.1"/>
    <property type="molecule type" value="Genomic_DNA"/>
</dbReference>
<evidence type="ECO:0000313" key="1">
    <source>
        <dbReference type="EMBL" id="SAK39490.1"/>
    </source>
</evidence>